<dbReference type="AlphaFoldDB" id="A0A0F9NGA2"/>
<gene>
    <name evidence="3" type="ORF">LCGC14_0954400</name>
    <name evidence="2" type="ORF">LCGC14_1447690</name>
</gene>
<comment type="caution">
    <text evidence="3">The sequence shown here is derived from an EMBL/GenBank/DDBJ whole genome shotgun (WGS) entry which is preliminary data.</text>
</comment>
<evidence type="ECO:0000313" key="2">
    <source>
        <dbReference type="EMBL" id="KKM69741.1"/>
    </source>
</evidence>
<sequence length="82" mass="9497">MLDELSPEQFDEWIAYRSIEPDPWERLIAIVKNGFSALCHVWDMKMEPDAFDPMAEQKSENIAPEEAARQVRQAYDPGQRSA</sequence>
<dbReference type="EMBL" id="LAZR01003413">
    <property type="protein sequence ID" value="KKN18575.1"/>
    <property type="molecule type" value="Genomic_DNA"/>
</dbReference>
<proteinExistence type="predicted"/>
<dbReference type="EMBL" id="LAZR01009938">
    <property type="protein sequence ID" value="KKM69741.1"/>
    <property type="molecule type" value="Genomic_DNA"/>
</dbReference>
<reference evidence="3" key="1">
    <citation type="journal article" date="2015" name="Nature">
        <title>Complex archaea that bridge the gap between prokaryotes and eukaryotes.</title>
        <authorList>
            <person name="Spang A."/>
            <person name="Saw J.H."/>
            <person name="Jorgensen S.L."/>
            <person name="Zaremba-Niedzwiedzka K."/>
            <person name="Martijn J."/>
            <person name="Lind A.E."/>
            <person name="van Eijk R."/>
            <person name="Schleper C."/>
            <person name="Guy L."/>
            <person name="Ettema T.J."/>
        </authorList>
    </citation>
    <scope>NUCLEOTIDE SEQUENCE</scope>
</reference>
<accession>A0A0F9NGA2</accession>
<feature type="region of interest" description="Disordered" evidence="1">
    <location>
        <begin position="55"/>
        <end position="82"/>
    </location>
</feature>
<organism evidence="3">
    <name type="scientific">marine sediment metagenome</name>
    <dbReference type="NCBI Taxonomy" id="412755"/>
    <lineage>
        <taxon>unclassified sequences</taxon>
        <taxon>metagenomes</taxon>
        <taxon>ecological metagenomes</taxon>
    </lineage>
</organism>
<evidence type="ECO:0000256" key="1">
    <source>
        <dbReference type="SAM" id="MobiDB-lite"/>
    </source>
</evidence>
<protein>
    <submittedName>
        <fullName evidence="3">Uncharacterized protein</fullName>
    </submittedName>
</protein>
<evidence type="ECO:0000313" key="3">
    <source>
        <dbReference type="EMBL" id="KKN18575.1"/>
    </source>
</evidence>
<name>A0A0F9NGA2_9ZZZZ</name>